<dbReference type="EMBL" id="VSRR010033640">
    <property type="protein sequence ID" value="MPC71832.1"/>
    <property type="molecule type" value="Genomic_DNA"/>
</dbReference>
<organism evidence="1 2">
    <name type="scientific">Portunus trituberculatus</name>
    <name type="common">Swimming crab</name>
    <name type="synonym">Neptunus trituberculatus</name>
    <dbReference type="NCBI Taxonomy" id="210409"/>
    <lineage>
        <taxon>Eukaryota</taxon>
        <taxon>Metazoa</taxon>
        <taxon>Ecdysozoa</taxon>
        <taxon>Arthropoda</taxon>
        <taxon>Crustacea</taxon>
        <taxon>Multicrustacea</taxon>
        <taxon>Malacostraca</taxon>
        <taxon>Eumalacostraca</taxon>
        <taxon>Eucarida</taxon>
        <taxon>Decapoda</taxon>
        <taxon>Pleocyemata</taxon>
        <taxon>Brachyura</taxon>
        <taxon>Eubrachyura</taxon>
        <taxon>Portunoidea</taxon>
        <taxon>Portunidae</taxon>
        <taxon>Portuninae</taxon>
        <taxon>Portunus</taxon>
    </lineage>
</organism>
<sequence>MKVDASVCPQRPSRNCVGCNGAFRHATFSESISTEGYRYHLQPILPVSMLEEYGKRCPASTH</sequence>
<dbReference type="Proteomes" id="UP000324222">
    <property type="component" value="Unassembled WGS sequence"/>
</dbReference>
<proteinExistence type="predicted"/>
<accession>A0A5B7HKN3</accession>
<gene>
    <name evidence="1" type="ORF">E2C01_066122</name>
</gene>
<dbReference type="AlphaFoldDB" id="A0A5B7HKN3"/>
<protein>
    <submittedName>
        <fullName evidence="1">Uncharacterized protein</fullName>
    </submittedName>
</protein>
<keyword evidence="2" id="KW-1185">Reference proteome</keyword>
<reference evidence="1 2" key="1">
    <citation type="submission" date="2019-05" db="EMBL/GenBank/DDBJ databases">
        <title>Another draft genome of Portunus trituberculatus and its Hox gene families provides insights of decapod evolution.</title>
        <authorList>
            <person name="Jeong J.-H."/>
            <person name="Song I."/>
            <person name="Kim S."/>
            <person name="Choi T."/>
            <person name="Kim D."/>
            <person name="Ryu S."/>
            <person name="Kim W."/>
        </authorList>
    </citation>
    <scope>NUCLEOTIDE SEQUENCE [LARGE SCALE GENOMIC DNA]</scope>
    <source>
        <tissue evidence="1">Muscle</tissue>
    </source>
</reference>
<evidence type="ECO:0000313" key="1">
    <source>
        <dbReference type="EMBL" id="MPC71832.1"/>
    </source>
</evidence>
<evidence type="ECO:0000313" key="2">
    <source>
        <dbReference type="Proteomes" id="UP000324222"/>
    </source>
</evidence>
<comment type="caution">
    <text evidence="1">The sequence shown here is derived from an EMBL/GenBank/DDBJ whole genome shotgun (WGS) entry which is preliminary data.</text>
</comment>
<name>A0A5B7HKN3_PORTR</name>